<dbReference type="EMBL" id="MNAD01000357">
    <property type="protein sequence ID" value="OJT13823.1"/>
    <property type="molecule type" value="Genomic_DNA"/>
</dbReference>
<keyword evidence="2" id="KW-1185">Reference proteome</keyword>
<dbReference type="OrthoDB" id="2749329at2759"/>
<evidence type="ECO:0000313" key="2">
    <source>
        <dbReference type="Proteomes" id="UP000184267"/>
    </source>
</evidence>
<comment type="caution">
    <text evidence="1">The sequence shown here is derived from an EMBL/GenBank/DDBJ whole genome shotgun (WGS) entry which is preliminary data.</text>
</comment>
<reference evidence="1 2" key="1">
    <citation type="submission" date="2016-10" db="EMBL/GenBank/DDBJ databases">
        <title>Genome sequence of the basidiomycete white-rot fungus Trametes pubescens.</title>
        <authorList>
            <person name="Makela M.R."/>
            <person name="Granchi Z."/>
            <person name="Peng M."/>
            <person name="De Vries R.P."/>
            <person name="Grigoriev I."/>
            <person name="Riley R."/>
            <person name="Hilden K."/>
        </authorList>
    </citation>
    <scope>NUCLEOTIDE SEQUENCE [LARGE SCALE GENOMIC DNA]</scope>
    <source>
        <strain evidence="1 2">FBCC735</strain>
    </source>
</reference>
<proteinExistence type="predicted"/>
<dbReference type="Proteomes" id="UP000184267">
    <property type="component" value="Unassembled WGS sequence"/>
</dbReference>
<accession>A0A1M2W218</accession>
<name>A0A1M2W218_TRAPU</name>
<feature type="non-terminal residue" evidence="1">
    <location>
        <position position="51"/>
    </location>
</feature>
<gene>
    <name evidence="1" type="ORF">TRAPUB_9629</name>
</gene>
<organism evidence="1 2">
    <name type="scientific">Trametes pubescens</name>
    <name type="common">White-rot fungus</name>
    <dbReference type="NCBI Taxonomy" id="154538"/>
    <lineage>
        <taxon>Eukaryota</taxon>
        <taxon>Fungi</taxon>
        <taxon>Dikarya</taxon>
        <taxon>Basidiomycota</taxon>
        <taxon>Agaricomycotina</taxon>
        <taxon>Agaricomycetes</taxon>
        <taxon>Polyporales</taxon>
        <taxon>Polyporaceae</taxon>
        <taxon>Trametes</taxon>
    </lineage>
</organism>
<evidence type="ECO:0000313" key="1">
    <source>
        <dbReference type="EMBL" id="OJT13823.1"/>
    </source>
</evidence>
<sequence>MVGPAPIGDPPAYLKVAKLPPPKTYDGKDDLDTLEVRLRGLLEYFNTLRIM</sequence>
<protein>
    <submittedName>
        <fullName evidence="1">Uncharacterized protein</fullName>
    </submittedName>
</protein>
<dbReference type="AlphaFoldDB" id="A0A1M2W218"/>